<feature type="compositionally biased region" description="Polar residues" evidence="26">
    <location>
        <begin position="1233"/>
        <end position="1260"/>
    </location>
</feature>
<evidence type="ECO:0000256" key="9">
    <source>
        <dbReference type="ARBA" id="ARBA00022723"/>
    </source>
</evidence>
<dbReference type="Pfam" id="PF06001">
    <property type="entry name" value="RING_CBP-p300"/>
    <property type="match status" value="1"/>
</dbReference>
<evidence type="ECO:0000256" key="18">
    <source>
        <dbReference type="ARBA" id="ARBA00023159"/>
    </source>
</evidence>
<evidence type="ECO:0000256" key="12">
    <source>
        <dbReference type="ARBA" id="ARBA00022833"/>
    </source>
</evidence>
<dbReference type="Gene3D" id="2.10.110.40">
    <property type="match status" value="1"/>
</dbReference>
<feature type="domain" description="TAZ-type" evidence="28">
    <location>
        <begin position="951"/>
        <end position="1032"/>
    </location>
</feature>
<keyword evidence="19" id="KW-0804">Transcription</keyword>
<keyword evidence="11 25" id="KW-0863">Zinc-finger</keyword>
<keyword evidence="9 25" id="KW-0479">Metal-binding</keyword>
<dbReference type="Gene3D" id="3.30.60.90">
    <property type="match status" value="1"/>
</dbReference>
<dbReference type="InterPro" id="IPR038547">
    <property type="entry name" value="RING_CBP-p300_sf"/>
</dbReference>
<dbReference type="InterPro" id="IPR036529">
    <property type="entry name" value="KIX_dom_sf"/>
</dbReference>
<dbReference type="InterPro" id="IPR010303">
    <property type="entry name" value="RING_CBP-p300"/>
</dbReference>
<dbReference type="SMART" id="SM00291">
    <property type="entry name" value="ZnF_ZZ"/>
    <property type="match status" value="1"/>
</dbReference>
<feature type="domain" description="KIX" evidence="29">
    <location>
        <begin position="156"/>
        <end position="235"/>
    </location>
</feature>
<dbReference type="GO" id="GO:0003713">
    <property type="term" value="F:transcription coactivator activity"/>
    <property type="evidence" value="ECO:0007669"/>
    <property type="project" value="TreeGrafter"/>
</dbReference>
<feature type="compositionally biased region" description="Low complexity" evidence="26">
    <location>
        <begin position="1205"/>
        <end position="1232"/>
    </location>
</feature>
<keyword evidence="12 25" id="KW-0862">Zinc</keyword>
<dbReference type="GO" id="GO:0140297">
    <property type="term" value="F:DNA-binding transcription factor binding"/>
    <property type="evidence" value="ECO:0007669"/>
    <property type="project" value="UniProtKB-ARBA"/>
</dbReference>
<dbReference type="InterPro" id="IPR009110">
    <property type="entry name" value="Nuc_rcpt_coact"/>
</dbReference>
<keyword evidence="21" id="KW-0012">Acyltransferase</keyword>
<organism evidence="32 34">
    <name type="scientific">Dracunculus medinensis</name>
    <name type="common">Guinea worm</name>
    <dbReference type="NCBI Taxonomy" id="318479"/>
    <lineage>
        <taxon>Eukaryota</taxon>
        <taxon>Metazoa</taxon>
        <taxon>Ecdysozoa</taxon>
        <taxon>Nematoda</taxon>
        <taxon>Chromadorea</taxon>
        <taxon>Rhabditida</taxon>
        <taxon>Spirurina</taxon>
        <taxon>Dracunculoidea</taxon>
        <taxon>Dracunculidae</taxon>
        <taxon>Dracunculus</taxon>
    </lineage>
</organism>
<evidence type="ECO:0000256" key="16">
    <source>
        <dbReference type="ARBA" id="ARBA00023015"/>
    </source>
</evidence>
<keyword evidence="17 24" id="KW-0103">Bromodomain</keyword>
<keyword evidence="7" id="KW-0597">Phosphoprotein</keyword>
<dbReference type="InterPro" id="IPR037073">
    <property type="entry name" value="Nuc_rcpt_coact_CREBbp_sf"/>
</dbReference>
<dbReference type="InterPro" id="IPR013178">
    <property type="entry name" value="Histone_AcTrfase_Rtt109/CBP"/>
</dbReference>
<dbReference type="PANTHER" id="PTHR13808">
    <property type="entry name" value="CBP/P300-RELATED"/>
    <property type="match status" value="1"/>
</dbReference>
<dbReference type="Pfam" id="PF02172">
    <property type="entry name" value="KIX"/>
    <property type="match status" value="1"/>
</dbReference>
<sequence length="1295" mass="148889">MGNPPSRDGSNPGSNLPPSGQGGQDPEKRKLIQQQLVLLLHAHKCQQRERSGGDNGRSACTLPHCSTMKEVLTHMTSHFNIAKIISHWKNCVREDCPVCKPLKNIQNTSGADRRPVVNQVPECDPFRSPNPPNKILSGKNTDADAIRSLPPPDAPAVGKEWHASVTRDLRNHLVGKLVRAIFPAPDPHAMADQRIRDLICYARKVEKDMFEMANDREEYYHLLAEKIYKIQKELQEKKHKRMSDQNMLSATQTSQLCQFFSKLRFSLFRYCNARISRNIIVFDANELRSYLKPILERIHKMDESIPFRIPVDPVILEIPDYFDIVKKPMDLQTIGTKLDTGLYNNPREFCDDMWLMFENAWTYNRKNSKVYKFSTKLSEFFAEEINPVMQKMGYCCGNKLSFTPLALFCYGQSMCTIARDQPYMVYENSTSQFNVVVNERYTYCLKCFESLPEAGINLSDNPNDTANMVPKSKFKLMKNDQIDHEPLEKCKFCYRNIHRICAIYNKLVFPDGFICDACRKERNLTAPENRFTAKKLPHCNLSKFVEERVNKFLRSNPMVIIRVLCATDKEVEVKTLMKAKYGALGFPEKFPYRSKAIFAFEVIDGVEVCFFGLHVQEYGSNCPAPNQRRVYIAYLDSVNFFQPRAIRTDVYHEILLGYLQYAMLMGYTMAHIWACPPSEGDDYIFHCHPPDMKIPKPKRLQDWYKKLLEKGIAENIVFCFKDIYRQARDDNLLTPMALPYFEGDFWPNVIEDCIREVENEEQERKHDDEHDAFGSTDGGKSSKKNMKNNLKKNMKSKKKICSITGDEVTDKLYSNFDKHKEVFFTIRLMSPQSELTAQNSEIKDPDGIYNCDLMDGRDTFLTRARDEHWEFSSLRRAKYSTMCFCQALHTQDKSQGLSYTCNKCQKAAHWHCNTCEDFDLCNQCYQLSRHEHDLEKVSVLVEVNEDRPNSSAGRLESIQRCIQSLVHACQCRDANCRRPSCKNMKRVVMHARSCRKRSSATCPICKQLIALCCYHAKHCDGNACSVPFCSNIRKKLQDQKRSMTRRADMLMRRRMDMLQAGSSASTTNSVTSTQSDFKNLFQMKNNGMQRQSINPQSQQSAPQTLNPPPYIRAGPQQGGYGISGPSPSTPYGGTGQSMIINQTSIQQGPQFVTQPHEQHQLQIILERLKNARTPEEKEQVFGDLKKMPHLFAAFIKMKGNGDLSQQGNQWQQQSTISPQTQQFYQQQTNNPQSGQTQQQRGATSQYPLISQSQVSNASTGQAQPQWQQQFQRNPVSPAMQQQFSQVSFHLNFHFN</sequence>
<dbReference type="SUPFAM" id="SSF47370">
    <property type="entry name" value="Bromodomain"/>
    <property type="match status" value="1"/>
</dbReference>
<dbReference type="InterPro" id="IPR000433">
    <property type="entry name" value="Znf_ZZ"/>
</dbReference>
<dbReference type="GO" id="GO:0031490">
    <property type="term" value="F:chromatin DNA binding"/>
    <property type="evidence" value="ECO:0007669"/>
    <property type="project" value="TreeGrafter"/>
</dbReference>
<evidence type="ECO:0000259" key="28">
    <source>
        <dbReference type="PROSITE" id="PS50134"/>
    </source>
</evidence>
<dbReference type="InterPro" id="IPR000197">
    <property type="entry name" value="Znf_TAZ"/>
</dbReference>
<evidence type="ECO:0000256" key="2">
    <source>
        <dbReference type="ARBA" id="ARBA00004496"/>
    </source>
</evidence>
<dbReference type="InterPro" id="IPR003101">
    <property type="entry name" value="KIX_dom"/>
</dbReference>
<dbReference type="PROSITE" id="PS50952">
    <property type="entry name" value="KIX"/>
    <property type="match status" value="1"/>
</dbReference>
<feature type="zinc finger region" description="TAZ-type" evidence="25">
    <location>
        <begin position="25"/>
        <end position="102"/>
    </location>
</feature>
<keyword evidence="5" id="KW-0963">Cytoplasm</keyword>
<accession>A0A0N4UKX4</accession>
<dbReference type="EC" id="2.3.1.48" evidence="3"/>
<evidence type="ECO:0000256" key="8">
    <source>
        <dbReference type="ARBA" id="ARBA00022679"/>
    </source>
</evidence>
<keyword evidence="16" id="KW-0805">Transcription regulation</keyword>
<dbReference type="Pfam" id="PF08214">
    <property type="entry name" value="HAT_KAT11"/>
    <property type="match status" value="1"/>
</dbReference>
<evidence type="ECO:0000259" key="29">
    <source>
        <dbReference type="PROSITE" id="PS50952"/>
    </source>
</evidence>
<dbReference type="InterPro" id="IPR036427">
    <property type="entry name" value="Bromodomain-like_sf"/>
</dbReference>
<keyword evidence="13" id="KW-0832">Ubl conjugation</keyword>
<evidence type="ECO:0000256" key="25">
    <source>
        <dbReference type="PROSITE-ProRule" id="PRU00203"/>
    </source>
</evidence>
<evidence type="ECO:0000256" key="23">
    <source>
        <dbReference type="ARBA" id="ARBA00048017"/>
    </source>
</evidence>
<dbReference type="InterPro" id="IPR001487">
    <property type="entry name" value="Bromodomain"/>
</dbReference>
<dbReference type="InterPro" id="IPR031162">
    <property type="entry name" value="CBP_P300_HAT"/>
</dbReference>
<dbReference type="Gene3D" id="1.20.920.10">
    <property type="entry name" value="Bromodomain-like"/>
    <property type="match status" value="1"/>
</dbReference>
<dbReference type="Pfam" id="PF02135">
    <property type="entry name" value="zf-TAZ"/>
    <property type="match status" value="2"/>
</dbReference>
<keyword evidence="33" id="KW-1185">Reference proteome</keyword>
<dbReference type="SMART" id="SM01250">
    <property type="entry name" value="KAT11"/>
    <property type="match status" value="1"/>
</dbReference>
<feature type="domain" description="TAZ-type" evidence="28">
    <location>
        <begin position="25"/>
        <end position="102"/>
    </location>
</feature>
<dbReference type="GO" id="GO:0000123">
    <property type="term" value="C:histone acetyltransferase complex"/>
    <property type="evidence" value="ECO:0007669"/>
    <property type="project" value="TreeGrafter"/>
</dbReference>
<dbReference type="Pfam" id="PF23570">
    <property type="entry name" value="PHD_P300"/>
    <property type="match status" value="1"/>
</dbReference>
<dbReference type="SUPFAM" id="SSF47040">
    <property type="entry name" value="Kix domain of CBP (creb binding protein)"/>
    <property type="match status" value="1"/>
</dbReference>
<feature type="region of interest" description="Disordered" evidence="26">
    <location>
        <begin position="759"/>
        <end position="787"/>
    </location>
</feature>
<keyword evidence="14" id="KW-0156">Chromatin regulator</keyword>
<dbReference type="PRINTS" id="PR00503">
    <property type="entry name" value="BROMODOMAIN"/>
</dbReference>
<feature type="zinc finger region" description="TAZ-type" evidence="25">
    <location>
        <begin position="951"/>
        <end position="1032"/>
    </location>
</feature>
<evidence type="ECO:0000256" key="15">
    <source>
        <dbReference type="ARBA" id="ARBA00022990"/>
    </source>
</evidence>
<evidence type="ECO:0000256" key="1">
    <source>
        <dbReference type="ARBA" id="ARBA00004123"/>
    </source>
</evidence>
<dbReference type="Pfam" id="PF00439">
    <property type="entry name" value="Bromodomain"/>
    <property type="match status" value="1"/>
</dbReference>
<feature type="domain" description="Bromo" evidence="27">
    <location>
        <begin position="299"/>
        <end position="371"/>
    </location>
</feature>
<reference evidence="31 33" key="2">
    <citation type="submission" date="2018-11" db="EMBL/GenBank/DDBJ databases">
        <authorList>
            <consortium name="Pathogen Informatics"/>
        </authorList>
    </citation>
    <scope>NUCLEOTIDE SEQUENCE [LARGE SCALE GENOMIC DNA]</scope>
</reference>
<proteinExistence type="predicted"/>
<dbReference type="PANTHER" id="PTHR13808:SF1">
    <property type="entry name" value="HISTONE ACETYLTRANSFERASE"/>
    <property type="match status" value="1"/>
</dbReference>
<dbReference type="SMART" id="SM00551">
    <property type="entry name" value="ZnF_TAZ"/>
    <property type="match status" value="2"/>
</dbReference>
<evidence type="ECO:0000256" key="13">
    <source>
        <dbReference type="ARBA" id="ARBA00022843"/>
    </source>
</evidence>
<protein>
    <recommendedName>
        <fullName evidence="3">histone acetyltransferase</fullName>
        <ecNumber evidence="3">2.3.1.48</ecNumber>
    </recommendedName>
</protein>
<dbReference type="WBParaSite" id="DME_0000841301-mRNA-1">
    <property type="protein sequence ID" value="DME_0000841301-mRNA-1"/>
    <property type="gene ID" value="DME_0000841301"/>
</dbReference>
<evidence type="ECO:0000256" key="17">
    <source>
        <dbReference type="ARBA" id="ARBA00023117"/>
    </source>
</evidence>
<comment type="catalytic activity">
    <reaction evidence="22">
        <text>(S)-lactoyl-CoA + L-lysyl-[protein] = N(6)-[(S)-lactoyl]-L-lysyl-[protein] + CoA + H(+)</text>
        <dbReference type="Rhea" id="RHEA:61996"/>
        <dbReference type="Rhea" id="RHEA-COMP:9752"/>
        <dbReference type="Rhea" id="RHEA-COMP:19466"/>
        <dbReference type="ChEBI" id="CHEBI:15378"/>
        <dbReference type="ChEBI" id="CHEBI:29969"/>
        <dbReference type="ChEBI" id="CHEBI:57287"/>
        <dbReference type="ChEBI" id="CHEBI:231527"/>
        <dbReference type="ChEBI" id="CHEBI:231528"/>
    </reaction>
    <physiologicalReaction direction="left-to-right" evidence="22">
        <dbReference type="Rhea" id="RHEA:61997"/>
    </physiologicalReaction>
</comment>
<dbReference type="PROSITE" id="PS50134">
    <property type="entry name" value="ZF_TAZ"/>
    <property type="match status" value="2"/>
</dbReference>
<comment type="subcellular location">
    <subcellularLocation>
        <location evidence="2">Cytoplasm</location>
    </subcellularLocation>
    <subcellularLocation>
        <location evidence="1">Nucleus</location>
    </subcellularLocation>
</comment>
<feature type="compositionally biased region" description="Low complexity" evidence="26">
    <location>
        <begin position="1261"/>
        <end position="1271"/>
    </location>
</feature>
<feature type="region of interest" description="Disordered" evidence="26">
    <location>
        <begin position="1"/>
        <end position="27"/>
    </location>
</feature>
<evidence type="ECO:0000313" key="32">
    <source>
        <dbReference type="Proteomes" id="UP000038040"/>
    </source>
</evidence>
<dbReference type="Gene3D" id="1.10.1630.10">
    <property type="entry name" value="Nuclear receptor coactivator, CREB-bp-like, interlocking domain"/>
    <property type="match status" value="1"/>
</dbReference>
<keyword evidence="20" id="KW-0539">Nucleus</keyword>
<feature type="compositionally biased region" description="Polar residues" evidence="26">
    <location>
        <begin position="8"/>
        <end position="18"/>
    </location>
</feature>
<evidence type="ECO:0000256" key="11">
    <source>
        <dbReference type="ARBA" id="ARBA00022771"/>
    </source>
</evidence>
<dbReference type="EMBL" id="UYYG01001213">
    <property type="protein sequence ID" value="VDN60384.1"/>
    <property type="molecule type" value="Genomic_DNA"/>
</dbReference>
<dbReference type="InterPro" id="IPR056484">
    <property type="entry name" value="PHD_P300"/>
</dbReference>
<dbReference type="PROSITE" id="PS00633">
    <property type="entry name" value="BROMODOMAIN_1"/>
    <property type="match status" value="1"/>
</dbReference>
<evidence type="ECO:0000256" key="5">
    <source>
        <dbReference type="ARBA" id="ARBA00022490"/>
    </source>
</evidence>
<evidence type="ECO:0000256" key="19">
    <source>
        <dbReference type="ARBA" id="ARBA00023163"/>
    </source>
</evidence>
<evidence type="ECO:0000256" key="22">
    <source>
        <dbReference type="ARBA" id="ARBA00047411"/>
    </source>
</evidence>
<feature type="compositionally biased region" description="Basic and acidic residues" evidence="26">
    <location>
        <begin position="759"/>
        <end position="772"/>
    </location>
</feature>
<dbReference type="Gene3D" id="3.30.40.10">
    <property type="entry name" value="Zinc/RING finger domain, C3HC4 (zinc finger)"/>
    <property type="match status" value="1"/>
</dbReference>
<evidence type="ECO:0000256" key="24">
    <source>
        <dbReference type="PROSITE-ProRule" id="PRU00035"/>
    </source>
</evidence>
<dbReference type="Gene3D" id="1.20.1020.10">
    <property type="entry name" value="TAZ domain"/>
    <property type="match status" value="2"/>
</dbReference>
<dbReference type="PROSITE" id="PS51727">
    <property type="entry name" value="CBP_P300_HAT"/>
    <property type="match status" value="1"/>
</dbReference>
<evidence type="ECO:0000313" key="34">
    <source>
        <dbReference type="WBParaSite" id="DME_0000841301-mRNA-1"/>
    </source>
</evidence>
<keyword evidence="18" id="KW-0010">Activator</keyword>
<evidence type="ECO:0000256" key="4">
    <source>
        <dbReference type="ARBA" id="ARBA00022481"/>
    </source>
</evidence>
<evidence type="ECO:0000256" key="10">
    <source>
        <dbReference type="ARBA" id="ARBA00022737"/>
    </source>
</evidence>
<dbReference type="STRING" id="318479.A0A0N4UKX4"/>
<evidence type="ECO:0000256" key="26">
    <source>
        <dbReference type="SAM" id="MobiDB-lite"/>
    </source>
</evidence>
<keyword evidence="10" id="KW-0677">Repeat</keyword>
<feature type="compositionally biased region" description="Polar residues" evidence="26">
    <location>
        <begin position="1089"/>
        <end position="1104"/>
    </location>
</feature>
<dbReference type="SMART" id="SM00297">
    <property type="entry name" value="BROMO"/>
    <property type="match status" value="1"/>
</dbReference>
<evidence type="ECO:0000256" key="21">
    <source>
        <dbReference type="ARBA" id="ARBA00023315"/>
    </source>
</evidence>
<dbReference type="Pfam" id="PF00569">
    <property type="entry name" value="ZZ"/>
    <property type="match status" value="1"/>
</dbReference>
<evidence type="ECO:0000256" key="6">
    <source>
        <dbReference type="ARBA" id="ARBA00022499"/>
    </source>
</evidence>
<dbReference type="GO" id="GO:0004402">
    <property type="term" value="F:histone acetyltransferase activity"/>
    <property type="evidence" value="ECO:0007669"/>
    <property type="project" value="InterPro"/>
</dbReference>
<dbReference type="GO" id="GO:0045944">
    <property type="term" value="P:positive regulation of transcription by RNA polymerase II"/>
    <property type="evidence" value="ECO:0007669"/>
    <property type="project" value="UniProtKB-ARBA"/>
</dbReference>
<feature type="region of interest" description="Disordered" evidence="26">
    <location>
        <begin position="1089"/>
        <end position="1115"/>
    </location>
</feature>
<evidence type="ECO:0000256" key="3">
    <source>
        <dbReference type="ARBA" id="ARBA00013184"/>
    </source>
</evidence>
<evidence type="ECO:0000259" key="30">
    <source>
        <dbReference type="PROSITE" id="PS51727"/>
    </source>
</evidence>
<name>A0A0N4UKX4_DRAME</name>
<reference evidence="34" key="1">
    <citation type="submission" date="2016-04" db="UniProtKB">
        <authorList>
            <consortium name="WormBaseParasite"/>
        </authorList>
    </citation>
    <scope>IDENTIFICATION</scope>
</reference>
<dbReference type="InterPro" id="IPR035898">
    <property type="entry name" value="TAZ_dom_sf"/>
</dbReference>
<keyword evidence="4" id="KW-0488">Methylation</keyword>
<dbReference type="Proteomes" id="UP000274756">
    <property type="component" value="Unassembled WGS sequence"/>
</dbReference>
<dbReference type="CDD" id="cd15802">
    <property type="entry name" value="RING_CBP-p300"/>
    <property type="match status" value="1"/>
</dbReference>
<gene>
    <name evidence="31" type="ORF">DME_LOCUS10357</name>
</gene>
<dbReference type="PROSITE" id="PS01357">
    <property type="entry name" value="ZF_ZZ_1"/>
    <property type="match status" value="1"/>
</dbReference>
<evidence type="ECO:0000256" key="20">
    <source>
        <dbReference type="ARBA" id="ARBA00023242"/>
    </source>
</evidence>
<dbReference type="Proteomes" id="UP000038040">
    <property type="component" value="Unplaced"/>
</dbReference>
<evidence type="ECO:0000313" key="33">
    <source>
        <dbReference type="Proteomes" id="UP000274756"/>
    </source>
</evidence>
<dbReference type="SUPFAM" id="SSF57933">
    <property type="entry name" value="TAZ domain"/>
    <property type="match status" value="2"/>
</dbReference>
<dbReference type="InterPro" id="IPR043145">
    <property type="entry name" value="Znf_ZZ_sf"/>
</dbReference>
<evidence type="ECO:0000256" key="14">
    <source>
        <dbReference type="ARBA" id="ARBA00022853"/>
    </source>
</evidence>
<evidence type="ECO:0000259" key="27">
    <source>
        <dbReference type="PROSITE" id="PS50014"/>
    </source>
</evidence>
<dbReference type="GO" id="GO:0005667">
    <property type="term" value="C:transcription regulator complex"/>
    <property type="evidence" value="ECO:0007669"/>
    <property type="project" value="TreeGrafter"/>
</dbReference>
<feature type="domain" description="CBP/p300-type HAT" evidence="30">
    <location>
        <begin position="530"/>
        <end position="893"/>
    </location>
</feature>
<dbReference type="SUPFAM" id="SSF57850">
    <property type="entry name" value="RING/U-box"/>
    <property type="match status" value="1"/>
</dbReference>
<keyword evidence="15" id="KW-0007">Acetylation</keyword>
<comment type="catalytic activity">
    <reaction evidence="23">
        <text>L-lysyl-[protein] + acetyl-CoA = N(6)-acetyl-L-lysyl-[protein] + CoA + H(+)</text>
        <dbReference type="Rhea" id="RHEA:45948"/>
        <dbReference type="Rhea" id="RHEA-COMP:9752"/>
        <dbReference type="Rhea" id="RHEA-COMP:10731"/>
        <dbReference type="ChEBI" id="CHEBI:15378"/>
        <dbReference type="ChEBI" id="CHEBI:29969"/>
        <dbReference type="ChEBI" id="CHEBI:57287"/>
        <dbReference type="ChEBI" id="CHEBI:57288"/>
        <dbReference type="ChEBI" id="CHEBI:61930"/>
        <dbReference type="EC" id="2.3.1.48"/>
    </reaction>
</comment>
<dbReference type="SUPFAM" id="SSF69125">
    <property type="entry name" value="Nuclear receptor coactivator interlocking domain"/>
    <property type="match status" value="1"/>
</dbReference>
<keyword evidence="6" id="KW-1017">Isopeptide bond</keyword>
<dbReference type="Gene3D" id="1.10.246.20">
    <property type="entry name" value="Coactivator CBP, KIX domain"/>
    <property type="match status" value="1"/>
</dbReference>
<dbReference type="GO" id="GO:0005737">
    <property type="term" value="C:cytoplasm"/>
    <property type="evidence" value="ECO:0007669"/>
    <property type="project" value="UniProtKB-SubCell"/>
</dbReference>
<evidence type="ECO:0000256" key="7">
    <source>
        <dbReference type="ARBA" id="ARBA00022553"/>
    </source>
</evidence>
<dbReference type="InterPro" id="IPR018359">
    <property type="entry name" value="Bromodomain_CS"/>
</dbReference>
<dbReference type="PROSITE" id="PS50014">
    <property type="entry name" value="BROMODOMAIN_2"/>
    <property type="match status" value="1"/>
</dbReference>
<evidence type="ECO:0000313" key="31">
    <source>
        <dbReference type="EMBL" id="VDN60384.1"/>
    </source>
</evidence>
<dbReference type="AlphaFoldDB" id="A0A0N4UKX4"/>
<dbReference type="OrthoDB" id="899at2759"/>
<dbReference type="GO" id="GO:0031981">
    <property type="term" value="C:nuclear lumen"/>
    <property type="evidence" value="ECO:0007669"/>
    <property type="project" value="UniProtKB-ARBA"/>
</dbReference>
<feature type="region of interest" description="Disordered" evidence="26">
    <location>
        <begin position="1203"/>
        <end position="1276"/>
    </location>
</feature>
<keyword evidence="8" id="KW-0808">Transferase</keyword>
<dbReference type="InterPro" id="IPR013083">
    <property type="entry name" value="Znf_RING/FYVE/PHD"/>
</dbReference>
<dbReference type="GO" id="GO:0008270">
    <property type="term" value="F:zinc ion binding"/>
    <property type="evidence" value="ECO:0007669"/>
    <property type="project" value="UniProtKB-KW"/>
</dbReference>